<sequence>MPETDAAITTRPAIAVSTGMVFTAPPTTLPYTVKHIQAVQKARKHTTYSPTSAHEALPCTRWASWPTPATATRSKNSSSQDACRSSAGPSGFSLTAATVAGRSRGAGGAGPAVRPQ</sequence>
<reference evidence="2 3" key="1">
    <citation type="submission" date="2016-10" db="EMBL/GenBank/DDBJ databases">
        <authorList>
            <person name="de Groot N.N."/>
        </authorList>
    </citation>
    <scope>NUCLEOTIDE SEQUENCE [LARGE SCALE GENOMIC DNA]</scope>
    <source>
        <strain evidence="2 3">DSM 44993</strain>
    </source>
</reference>
<gene>
    <name evidence="2" type="ORF">SAMN04489732_106324</name>
</gene>
<dbReference type="STRING" id="394193.SAMN04489732_106324"/>
<evidence type="ECO:0000313" key="2">
    <source>
        <dbReference type="EMBL" id="SEP35306.1"/>
    </source>
</evidence>
<dbReference type="AlphaFoldDB" id="A0A1H8X5W2"/>
<evidence type="ECO:0000313" key="3">
    <source>
        <dbReference type="Proteomes" id="UP000198582"/>
    </source>
</evidence>
<keyword evidence="3" id="KW-1185">Reference proteome</keyword>
<dbReference type="Proteomes" id="UP000198582">
    <property type="component" value="Unassembled WGS sequence"/>
</dbReference>
<evidence type="ECO:0000256" key="1">
    <source>
        <dbReference type="SAM" id="MobiDB-lite"/>
    </source>
</evidence>
<accession>A0A1H8X5W2</accession>
<name>A0A1H8X5W2_9PSEU</name>
<dbReference type="EMBL" id="FOEF01000006">
    <property type="protein sequence ID" value="SEP35306.1"/>
    <property type="molecule type" value="Genomic_DNA"/>
</dbReference>
<feature type="compositionally biased region" description="Polar residues" evidence="1">
    <location>
        <begin position="67"/>
        <end position="83"/>
    </location>
</feature>
<protein>
    <submittedName>
        <fullName evidence="2">Uncharacterized protein</fullName>
    </submittedName>
</protein>
<feature type="region of interest" description="Disordered" evidence="1">
    <location>
        <begin position="65"/>
        <end position="116"/>
    </location>
</feature>
<proteinExistence type="predicted"/>
<organism evidence="2 3">
    <name type="scientific">Amycolatopsis saalfeldensis</name>
    <dbReference type="NCBI Taxonomy" id="394193"/>
    <lineage>
        <taxon>Bacteria</taxon>
        <taxon>Bacillati</taxon>
        <taxon>Actinomycetota</taxon>
        <taxon>Actinomycetes</taxon>
        <taxon>Pseudonocardiales</taxon>
        <taxon>Pseudonocardiaceae</taxon>
        <taxon>Amycolatopsis</taxon>
    </lineage>
</organism>